<accession>A0A915DA10</accession>
<organism evidence="4 5">
    <name type="scientific">Ditylenchus dipsaci</name>
    <dbReference type="NCBI Taxonomy" id="166011"/>
    <lineage>
        <taxon>Eukaryota</taxon>
        <taxon>Metazoa</taxon>
        <taxon>Ecdysozoa</taxon>
        <taxon>Nematoda</taxon>
        <taxon>Chromadorea</taxon>
        <taxon>Rhabditida</taxon>
        <taxon>Tylenchina</taxon>
        <taxon>Tylenchomorpha</taxon>
        <taxon>Sphaerularioidea</taxon>
        <taxon>Anguinidae</taxon>
        <taxon>Anguininae</taxon>
        <taxon>Ditylenchus</taxon>
    </lineage>
</organism>
<keyword evidence="4" id="KW-1185">Reference proteome</keyword>
<evidence type="ECO:0000256" key="2">
    <source>
        <dbReference type="ARBA" id="ARBA00022777"/>
    </source>
</evidence>
<evidence type="ECO:0000313" key="4">
    <source>
        <dbReference type="Proteomes" id="UP000887574"/>
    </source>
</evidence>
<dbReference type="GO" id="GO:0007165">
    <property type="term" value="P:signal transduction"/>
    <property type="evidence" value="ECO:0007669"/>
    <property type="project" value="InterPro"/>
</dbReference>
<sequence length="290" mass="32340">MRAIFMIPTKPHPHLKVLGMERTSAENLLQHEFIVTAKGPRIIREMIGNAQDVAAHYLLNDAQYLHEALEVNTVNTLITKDPATLNNFGKPNTASGTMLNYNFDEGTLIQHTMENQHKAPSSSINQTAREGSFERTVESNNSVMARKTLPNGLNSSNMSSIPPPPSYENVQQQIQQQRQLASGMQALKLNESALESSSSQFEAGAVGGVDTFSSTWSYDNSIDSAFHKALNDQSDYTFLRNLTTEELFIKKESLEKEMDAELRALQARYHAKRQAILDAISHKKNGTVQF</sequence>
<dbReference type="InterPro" id="IPR011524">
    <property type="entry name" value="SARAH_dom"/>
</dbReference>
<dbReference type="PROSITE" id="PS50951">
    <property type="entry name" value="SARAH"/>
    <property type="match status" value="1"/>
</dbReference>
<dbReference type="InterPro" id="IPR036674">
    <property type="entry name" value="p53_tetramer_sf"/>
</dbReference>
<evidence type="ECO:0000313" key="5">
    <source>
        <dbReference type="WBParaSite" id="jg17228"/>
    </source>
</evidence>
<protein>
    <submittedName>
        <fullName evidence="5">Non-specific serine/threonine protein kinase</fullName>
    </submittedName>
</protein>
<proteinExistence type="predicted"/>
<dbReference type="Gene3D" id="4.10.170.10">
    <property type="entry name" value="p53-like tetramerisation domain"/>
    <property type="match status" value="1"/>
</dbReference>
<dbReference type="GO" id="GO:0051262">
    <property type="term" value="P:protein tetramerization"/>
    <property type="evidence" value="ECO:0007669"/>
    <property type="project" value="InterPro"/>
</dbReference>
<feature type="domain" description="SARAH" evidence="3">
    <location>
        <begin position="236"/>
        <end position="283"/>
    </location>
</feature>
<dbReference type="Pfam" id="PF11629">
    <property type="entry name" value="Mst1_SARAH"/>
    <property type="match status" value="1"/>
</dbReference>
<evidence type="ECO:0000256" key="1">
    <source>
        <dbReference type="ARBA" id="ARBA00022527"/>
    </source>
</evidence>
<keyword evidence="1" id="KW-0723">Serine/threonine-protein kinase</keyword>
<evidence type="ECO:0000259" key="3">
    <source>
        <dbReference type="PROSITE" id="PS50951"/>
    </source>
</evidence>
<dbReference type="AlphaFoldDB" id="A0A915DA10"/>
<dbReference type="Proteomes" id="UP000887574">
    <property type="component" value="Unplaced"/>
</dbReference>
<dbReference type="WBParaSite" id="jg17228">
    <property type="protein sequence ID" value="jg17228"/>
    <property type="gene ID" value="jg17228"/>
</dbReference>
<keyword evidence="2" id="KW-0808">Transferase</keyword>
<dbReference type="CDD" id="cd21884">
    <property type="entry name" value="SARAH_MST_Hpo"/>
    <property type="match status" value="1"/>
</dbReference>
<dbReference type="GO" id="GO:0004674">
    <property type="term" value="F:protein serine/threonine kinase activity"/>
    <property type="evidence" value="ECO:0007669"/>
    <property type="project" value="UniProtKB-KW"/>
</dbReference>
<keyword evidence="2" id="KW-0418">Kinase</keyword>
<reference evidence="5" key="1">
    <citation type="submission" date="2022-11" db="UniProtKB">
        <authorList>
            <consortium name="WormBaseParasite"/>
        </authorList>
    </citation>
    <scope>IDENTIFICATION</scope>
</reference>
<dbReference type="InterPro" id="IPR024205">
    <property type="entry name" value="Mst1_2_SARAH_domain"/>
</dbReference>
<name>A0A915DA10_9BILA</name>